<evidence type="ECO:0000256" key="11">
    <source>
        <dbReference type="SAM" id="Phobius"/>
    </source>
</evidence>
<dbReference type="InterPro" id="IPR036890">
    <property type="entry name" value="HATPase_C_sf"/>
</dbReference>
<evidence type="ECO:0000256" key="9">
    <source>
        <dbReference type="ARBA" id="ARBA00023012"/>
    </source>
</evidence>
<keyword evidence="7 13" id="KW-0418">Kinase</keyword>
<dbReference type="InterPro" id="IPR003594">
    <property type="entry name" value="HATPase_dom"/>
</dbReference>
<dbReference type="GO" id="GO:0000155">
    <property type="term" value="F:phosphorelay sensor kinase activity"/>
    <property type="evidence" value="ECO:0007669"/>
    <property type="project" value="InterPro"/>
</dbReference>
<keyword evidence="5" id="KW-0808">Transferase</keyword>
<reference evidence="13 14" key="2">
    <citation type="submission" date="2020-02" db="EMBL/GenBank/DDBJ databases">
        <title>Candidatus Galacturonibacter soehngenii shows hetero-acetogenic catabolism of galacturonic acid but lacks a canonical carbon monoxide dehydrogenase/acetyl-CoA synthase complex.</title>
        <authorList>
            <person name="Diender M."/>
            <person name="Stouten G.R."/>
            <person name="Petersen J.F."/>
            <person name="Nielsen P.H."/>
            <person name="Dueholm M.S."/>
            <person name="Pronk J.T."/>
            <person name="Van Loosdrecht M.C.M."/>
        </authorList>
    </citation>
    <scope>NUCLEOTIDE SEQUENCE [LARGE SCALE GENOMIC DNA]</scope>
    <source>
        <strain evidence="13">GalUA</strain>
    </source>
</reference>
<proteinExistence type="predicted"/>
<dbReference type="RefSeq" id="WP_151142370.1">
    <property type="nucleotide sequence ID" value="NZ_WAGX01000004.1"/>
</dbReference>
<dbReference type="GO" id="GO:0005886">
    <property type="term" value="C:plasma membrane"/>
    <property type="evidence" value="ECO:0007669"/>
    <property type="project" value="UniProtKB-SubCell"/>
</dbReference>
<reference evidence="13 14" key="1">
    <citation type="submission" date="2019-09" db="EMBL/GenBank/DDBJ databases">
        <authorList>
            <person name="Valk L.C."/>
        </authorList>
    </citation>
    <scope>NUCLEOTIDE SEQUENCE [LARGE SCALE GENOMIC DNA]</scope>
    <source>
        <strain evidence="13">GalUA</strain>
    </source>
</reference>
<evidence type="ECO:0000256" key="2">
    <source>
        <dbReference type="ARBA" id="ARBA00004651"/>
    </source>
</evidence>
<dbReference type="SMART" id="SM00388">
    <property type="entry name" value="HisKA"/>
    <property type="match status" value="1"/>
</dbReference>
<comment type="caution">
    <text evidence="13">The sequence shown here is derived from an EMBL/GenBank/DDBJ whole genome shotgun (WGS) entry which is preliminary data.</text>
</comment>
<dbReference type="EC" id="2.7.13.3" evidence="3"/>
<dbReference type="InterPro" id="IPR036097">
    <property type="entry name" value="HisK_dim/P_sf"/>
</dbReference>
<evidence type="ECO:0000313" key="14">
    <source>
        <dbReference type="Proteomes" id="UP000461768"/>
    </source>
</evidence>
<comment type="subcellular location">
    <subcellularLocation>
        <location evidence="2">Cell membrane</location>
        <topology evidence="2">Multi-pass membrane protein</topology>
    </subcellularLocation>
</comment>
<evidence type="ECO:0000256" key="3">
    <source>
        <dbReference type="ARBA" id="ARBA00012438"/>
    </source>
</evidence>
<accession>A0A7V7QMV0</accession>
<feature type="transmembrane region" description="Helical" evidence="11">
    <location>
        <begin position="321"/>
        <end position="345"/>
    </location>
</feature>
<evidence type="ECO:0000259" key="12">
    <source>
        <dbReference type="PROSITE" id="PS50109"/>
    </source>
</evidence>
<keyword evidence="9" id="KW-0902">Two-component regulatory system</keyword>
<dbReference type="SUPFAM" id="SSF47384">
    <property type="entry name" value="Homodimeric domain of signal transducing histidine kinase"/>
    <property type="match status" value="1"/>
</dbReference>
<evidence type="ECO:0000256" key="1">
    <source>
        <dbReference type="ARBA" id="ARBA00000085"/>
    </source>
</evidence>
<gene>
    <name evidence="13" type="ORF">F7O84_04495</name>
</gene>
<dbReference type="Pfam" id="PF02518">
    <property type="entry name" value="HATPase_c"/>
    <property type="match status" value="1"/>
</dbReference>
<dbReference type="OrthoDB" id="9762826at2"/>
<dbReference type="GO" id="GO:0004721">
    <property type="term" value="F:phosphoprotein phosphatase activity"/>
    <property type="evidence" value="ECO:0007669"/>
    <property type="project" value="TreeGrafter"/>
</dbReference>
<feature type="transmembrane region" description="Helical" evidence="11">
    <location>
        <begin position="9"/>
        <end position="32"/>
    </location>
</feature>
<dbReference type="GO" id="GO:0016036">
    <property type="term" value="P:cellular response to phosphate starvation"/>
    <property type="evidence" value="ECO:0007669"/>
    <property type="project" value="TreeGrafter"/>
</dbReference>
<evidence type="ECO:0000256" key="10">
    <source>
        <dbReference type="ARBA" id="ARBA00023136"/>
    </source>
</evidence>
<dbReference type="Gene3D" id="1.10.287.130">
    <property type="match status" value="1"/>
</dbReference>
<dbReference type="CDD" id="cd00082">
    <property type="entry name" value="HisKA"/>
    <property type="match status" value="1"/>
</dbReference>
<dbReference type="AlphaFoldDB" id="A0A7V7QMV0"/>
<keyword evidence="14" id="KW-1185">Reference proteome</keyword>
<dbReference type="InterPro" id="IPR003661">
    <property type="entry name" value="HisK_dim/P_dom"/>
</dbReference>
<keyword evidence="10 11" id="KW-0472">Membrane</keyword>
<evidence type="ECO:0000256" key="4">
    <source>
        <dbReference type="ARBA" id="ARBA00022475"/>
    </source>
</evidence>
<evidence type="ECO:0000256" key="7">
    <source>
        <dbReference type="ARBA" id="ARBA00022777"/>
    </source>
</evidence>
<dbReference type="EMBL" id="WAGX01000004">
    <property type="protein sequence ID" value="KAB1439653.1"/>
    <property type="molecule type" value="Genomic_DNA"/>
</dbReference>
<dbReference type="SUPFAM" id="SSF55874">
    <property type="entry name" value="ATPase domain of HSP90 chaperone/DNA topoisomerase II/histidine kinase"/>
    <property type="match status" value="1"/>
</dbReference>
<dbReference type="PANTHER" id="PTHR45453:SF2">
    <property type="entry name" value="HISTIDINE KINASE"/>
    <property type="match status" value="1"/>
</dbReference>
<evidence type="ECO:0000256" key="5">
    <source>
        <dbReference type="ARBA" id="ARBA00022679"/>
    </source>
</evidence>
<keyword evidence="4" id="KW-1003">Cell membrane</keyword>
<sequence length="568" mass="68027">MKKGEKRRLVLKISTGFMVLYLAMMCIFTMIIEHEYENKFENDLHTSVGNVSSMLYEVQSRLWYWERMDIYQSPDEYLDEYFLYYDIKEPESEFNQMSYFIYDKNKNLKDQTKIQYSYYDDTLEVQENIFFDLDKFLTNEELKRVMQYISKNYTNNTSETYRVLIGTVEEQKEMIPAKLYIERVIWHEADGTYHSQIDPLTNQMHAMSNPSMVQIDSEIVWEWHNQDIKEDTKKLWEVSFTIPYMEKGYKNWEKWYDDSYLQQADYINTEAQDYKFVIKTQGIWEKRMNYTSLASYRDDIFQIQINATAYPYLAAINHLKYIYIFAFVACTVCVVLISVQVITMYDKRIALEQNRKDFTNAMAHELKTPLSIIRSFSENISENIRMDKNQYYAKTIINHVDHMDDIIVQMLELSKMNADDFHLIMESQNINKILQGLLKEYEPFIKEKQIHIIVTSNENINIIVDKKYFTIAIRNLISNAVSYTPLNGIIEIQLSQYQFRIDNTVHASKKLVELNKIWDMFYRLDEEENQKEKHFGMGLYVVKRIAELHHMKCSVEYTKNGIGFTIKW</sequence>
<dbReference type="InterPro" id="IPR005467">
    <property type="entry name" value="His_kinase_dom"/>
</dbReference>
<name>A0A7V7QMV0_9FIRM</name>
<keyword evidence="8 11" id="KW-1133">Transmembrane helix</keyword>
<dbReference type="SMART" id="SM00387">
    <property type="entry name" value="HATPase_c"/>
    <property type="match status" value="1"/>
</dbReference>
<evidence type="ECO:0000256" key="6">
    <source>
        <dbReference type="ARBA" id="ARBA00022692"/>
    </source>
</evidence>
<keyword evidence="6 11" id="KW-0812">Transmembrane</keyword>
<comment type="catalytic activity">
    <reaction evidence="1">
        <text>ATP + protein L-histidine = ADP + protein N-phospho-L-histidine.</text>
        <dbReference type="EC" id="2.7.13.3"/>
    </reaction>
</comment>
<dbReference type="Gene3D" id="3.30.565.10">
    <property type="entry name" value="Histidine kinase-like ATPase, C-terminal domain"/>
    <property type="match status" value="1"/>
</dbReference>
<evidence type="ECO:0000313" key="13">
    <source>
        <dbReference type="EMBL" id="KAB1439653.1"/>
    </source>
</evidence>
<dbReference type="InterPro" id="IPR050351">
    <property type="entry name" value="BphY/WalK/GraS-like"/>
</dbReference>
<dbReference type="Proteomes" id="UP000461768">
    <property type="component" value="Unassembled WGS sequence"/>
</dbReference>
<evidence type="ECO:0000256" key="8">
    <source>
        <dbReference type="ARBA" id="ARBA00022989"/>
    </source>
</evidence>
<dbReference type="Pfam" id="PF00512">
    <property type="entry name" value="HisKA"/>
    <property type="match status" value="1"/>
</dbReference>
<dbReference type="PANTHER" id="PTHR45453">
    <property type="entry name" value="PHOSPHATE REGULON SENSOR PROTEIN PHOR"/>
    <property type="match status" value="1"/>
</dbReference>
<feature type="domain" description="Histidine kinase" evidence="12">
    <location>
        <begin position="361"/>
        <end position="568"/>
    </location>
</feature>
<dbReference type="PROSITE" id="PS50109">
    <property type="entry name" value="HIS_KIN"/>
    <property type="match status" value="1"/>
</dbReference>
<organism evidence="13 14">
    <name type="scientific">Candidatus Galacturonatibacter soehngenii</name>
    <dbReference type="NCBI Taxonomy" id="2307010"/>
    <lineage>
        <taxon>Bacteria</taxon>
        <taxon>Bacillati</taxon>
        <taxon>Bacillota</taxon>
        <taxon>Clostridia</taxon>
        <taxon>Lachnospirales</taxon>
        <taxon>Lachnospiraceae</taxon>
        <taxon>Candidatus Galacturonatibacter</taxon>
    </lineage>
</organism>
<protein>
    <recommendedName>
        <fullName evidence="3">histidine kinase</fullName>
        <ecNumber evidence="3">2.7.13.3</ecNumber>
    </recommendedName>
</protein>